<dbReference type="GO" id="GO:0047444">
    <property type="term" value="F:N-acylneuraminate-9-phosphate synthase activity"/>
    <property type="evidence" value="ECO:0007669"/>
    <property type="project" value="TreeGrafter"/>
</dbReference>
<dbReference type="InterPro" id="IPR013785">
    <property type="entry name" value="Aldolase_TIM"/>
</dbReference>
<accession>A0A2R8B2M5</accession>
<dbReference type="InterPro" id="IPR057736">
    <property type="entry name" value="SAF_PseI/NeuA/NeuB"/>
</dbReference>
<feature type="domain" description="AFP-like" evidence="1">
    <location>
        <begin position="281"/>
        <end position="339"/>
    </location>
</feature>
<keyword evidence="3" id="KW-1185">Reference proteome</keyword>
<dbReference type="PANTHER" id="PTHR42966">
    <property type="entry name" value="N-ACETYLNEURAMINATE SYNTHASE"/>
    <property type="match status" value="1"/>
</dbReference>
<dbReference type="AlphaFoldDB" id="A0A2R8B2M5"/>
<sequence length="339" mass="36482">MKDRCYVIAEIGVNHNGDESLARQLIDAAAVAGADAIKFQTFYADELVTRSASKAAYQIANTESDESQYQMLKSLELDDQAYIRLSAYCAERGVDFLSTPFSERAADLLERIGVGSYKVSSGDLTHLPLLRHIAQKCKPVILSSGMGTLSEIEDALSAIYSEGNRQVSVLHCVSNYPAAPSDCNLAAMRTIARAFAIPVGWSDHTMGEAVSLAAVALGASIIEKHITLDRALPGPDHEASMEPAEFSAFVANIRAVESAIGDGRKTPTEQERETAKLGRRSLVTTRAMRAGEELTAADLAILRPGTGIAPRYLPFVIGRRVKVDLDENVPLTLGHLHGG</sequence>
<reference evidence="2 3" key="1">
    <citation type="submission" date="2018-03" db="EMBL/GenBank/DDBJ databases">
        <authorList>
            <person name="Keele B.F."/>
        </authorList>
    </citation>
    <scope>NUCLEOTIDE SEQUENCE [LARGE SCALE GENOMIC DNA]</scope>
    <source>
        <strain evidence="2 3">CECT 8626</strain>
    </source>
</reference>
<dbReference type="InterPro" id="IPR013974">
    <property type="entry name" value="SAF"/>
</dbReference>
<dbReference type="NCBIfam" id="TIGR03569">
    <property type="entry name" value="NeuB_NnaB"/>
    <property type="match status" value="1"/>
</dbReference>
<organism evidence="2 3">
    <name type="scientific">Albidovulum aquaemixtae</name>
    <dbReference type="NCBI Taxonomy" id="1542388"/>
    <lineage>
        <taxon>Bacteria</taxon>
        <taxon>Pseudomonadati</taxon>
        <taxon>Pseudomonadota</taxon>
        <taxon>Alphaproteobacteria</taxon>
        <taxon>Rhodobacterales</taxon>
        <taxon>Paracoccaceae</taxon>
        <taxon>Albidovulum</taxon>
    </lineage>
</organism>
<dbReference type="SUPFAM" id="SSF51269">
    <property type="entry name" value="AFP III-like domain"/>
    <property type="match status" value="1"/>
</dbReference>
<dbReference type="CDD" id="cd11615">
    <property type="entry name" value="SAF_NeuB_like"/>
    <property type="match status" value="1"/>
</dbReference>
<dbReference type="RefSeq" id="WP_108851375.1">
    <property type="nucleotide sequence ID" value="NZ_OMOQ01000001.1"/>
</dbReference>
<protein>
    <submittedName>
        <fullName evidence="2">N,N'-diacetyllegionaminic acid synthase</fullName>
        <ecNumber evidence="2">2.5.1.101</ecNumber>
    </submittedName>
</protein>
<dbReference type="EMBL" id="OMOQ01000001">
    <property type="protein sequence ID" value="SPH16881.1"/>
    <property type="molecule type" value="Genomic_DNA"/>
</dbReference>
<dbReference type="InterPro" id="IPR020007">
    <property type="entry name" value="NeuB/NeuA"/>
</dbReference>
<dbReference type="InterPro" id="IPR006190">
    <property type="entry name" value="SAF_AFP_Neu5Ac"/>
</dbReference>
<evidence type="ECO:0000313" key="3">
    <source>
        <dbReference type="Proteomes" id="UP000244924"/>
    </source>
</evidence>
<dbReference type="InterPro" id="IPR036732">
    <property type="entry name" value="AFP_Neu5c_C_sf"/>
</dbReference>
<name>A0A2R8B2M5_9RHOB</name>
<dbReference type="InterPro" id="IPR013132">
    <property type="entry name" value="PseI/NeuA/B-like_N"/>
</dbReference>
<dbReference type="Gene3D" id="3.90.1210.10">
    <property type="entry name" value="Antifreeze-like/N-acetylneuraminic acid synthase C-terminal domain"/>
    <property type="match status" value="1"/>
</dbReference>
<proteinExistence type="predicted"/>
<dbReference type="SMART" id="SM00858">
    <property type="entry name" value="SAF"/>
    <property type="match status" value="1"/>
</dbReference>
<dbReference type="EC" id="2.5.1.101" evidence="2"/>
<dbReference type="OrthoDB" id="9781701at2"/>
<evidence type="ECO:0000313" key="2">
    <source>
        <dbReference type="EMBL" id="SPH16881.1"/>
    </source>
</evidence>
<dbReference type="Proteomes" id="UP000244924">
    <property type="component" value="Unassembled WGS sequence"/>
</dbReference>
<dbReference type="PANTHER" id="PTHR42966:SF1">
    <property type="entry name" value="SIALIC ACID SYNTHASE"/>
    <property type="match status" value="1"/>
</dbReference>
<evidence type="ECO:0000259" key="1">
    <source>
        <dbReference type="PROSITE" id="PS50844"/>
    </source>
</evidence>
<dbReference type="GO" id="GO:0016051">
    <property type="term" value="P:carbohydrate biosynthetic process"/>
    <property type="evidence" value="ECO:0007669"/>
    <property type="project" value="InterPro"/>
</dbReference>
<dbReference type="SUPFAM" id="SSF51569">
    <property type="entry name" value="Aldolase"/>
    <property type="match status" value="1"/>
</dbReference>
<dbReference type="Pfam" id="PF08666">
    <property type="entry name" value="SAF"/>
    <property type="match status" value="1"/>
</dbReference>
<dbReference type="PROSITE" id="PS50844">
    <property type="entry name" value="AFP_LIKE"/>
    <property type="match status" value="1"/>
</dbReference>
<dbReference type="Gene3D" id="3.20.20.70">
    <property type="entry name" value="Aldolase class I"/>
    <property type="match status" value="1"/>
</dbReference>
<keyword evidence="2" id="KW-0808">Transferase</keyword>
<dbReference type="InterPro" id="IPR051690">
    <property type="entry name" value="PseI-like"/>
</dbReference>
<gene>
    <name evidence="2" type="primary">neuB</name>
    <name evidence="2" type="ORF">DEA8626_00395</name>
</gene>
<dbReference type="Pfam" id="PF03102">
    <property type="entry name" value="NeuB"/>
    <property type="match status" value="1"/>
</dbReference>